<keyword evidence="4" id="KW-0800">Toxin</keyword>
<evidence type="ECO:0000256" key="6">
    <source>
        <dbReference type="ARBA" id="ARBA00023026"/>
    </source>
</evidence>
<dbReference type="Pfam" id="PF02048">
    <property type="entry name" value="Enterotoxin_ST"/>
    <property type="match status" value="1"/>
</dbReference>
<dbReference type="AlphaFoldDB" id="D2KMI0"/>
<keyword evidence="3" id="KW-0964">Secreted</keyword>
<feature type="signal peptide" evidence="8">
    <location>
        <begin position="1"/>
        <end position="19"/>
    </location>
</feature>
<reference evidence="9" key="1">
    <citation type="journal article" date="2014" name="Infect. Genet. Evol.">
        <title>Two novel ail-positive biotype 1A strains of Yersinia enterocolitica isolated in China with unequal adhesion and invasion properties.</title>
        <authorList>
            <person name="Liang J."/>
            <person name="Bi Z."/>
            <person name="Shi G."/>
            <person name="Xiao Y."/>
            <person name="Qiu H."/>
            <person name="Kou Z."/>
            <person name="Hu B."/>
            <person name="Jing H."/>
            <person name="Wang X."/>
        </authorList>
    </citation>
    <scope>NUCLEOTIDE SEQUENCE</scope>
    <source>
        <strain evidence="9">2006Rat</strain>
    </source>
</reference>
<evidence type="ECO:0000256" key="2">
    <source>
        <dbReference type="ARBA" id="ARBA00007697"/>
    </source>
</evidence>
<dbReference type="GO" id="GO:0005615">
    <property type="term" value="C:extracellular space"/>
    <property type="evidence" value="ECO:0007669"/>
    <property type="project" value="InterPro"/>
</dbReference>
<dbReference type="PROSITE" id="PS00273">
    <property type="entry name" value="ENTEROTOXIN_H_STABLE"/>
    <property type="match status" value="1"/>
</dbReference>
<dbReference type="InterPro" id="IPR019806">
    <property type="entry name" value="Heat-stable_enterotox_CS"/>
</dbReference>
<evidence type="ECO:0000256" key="8">
    <source>
        <dbReference type="SAM" id="SignalP"/>
    </source>
</evidence>
<dbReference type="GO" id="GO:0090729">
    <property type="term" value="F:toxin activity"/>
    <property type="evidence" value="ECO:0007669"/>
    <property type="project" value="UniProtKB-KW"/>
</dbReference>
<comment type="similarity">
    <text evidence="2">Belongs to the heat-stable enterotoxin family.</text>
</comment>
<keyword evidence="6" id="KW-0843">Virulence</keyword>
<comment type="subcellular location">
    <subcellularLocation>
        <location evidence="1">Secreted</location>
    </subcellularLocation>
</comment>
<keyword evidence="8" id="KW-0732">Signal</keyword>
<protein>
    <submittedName>
        <fullName evidence="9">Heat-stable enterotoxin type B</fullName>
    </submittedName>
</protein>
<keyword evidence="5" id="KW-0260">Enterotoxin</keyword>
<evidence type="ECO:0000256" key="4">
    <source>
        <dbReference type="ARBA" id="ARBA00022656"/>
    </source>
</evidence>
<gene>
    <name evidence="9" type="primary">ystB</name>
</gene>
<dbReference type="InterPro" id="IPR001489">
    <property type="entry name" value="Heat-stable_enterotox_STa"/>
</dbReference>
<evidence type="ECO:0000313" key="9">
    <source>
        <dbReference type="EMBL" id="ADA70038.1"/>
    </source>
</evidence>
<proteinExistence type="inferred from homology"/>
<name>D2KMI0_YEREN</name>
<evidence type="ECO:0000256" key="1">
    <source>
        <dbReference type="ARBA" id="ARBA00004613"/>
    </source>
</evidence>
<evidence type="ECO:0000256" key="3">
    <source>
        <dbReference type="ARBA" id="ARBA00022525"/>
    </source>
</evidence>
<keyword evidence="7" id="KW-1015">Disulfide bond</keyword>
<organism evidence="9">
    <name type="scientific">Yersinia enterocolitica</name>
    <dbReference type="NCBI Taxonomy" id="630"/>
    <lineage>
        <taxon>Bacteria</taxon>
        <taxon>Pseudomonadati</taxon>
        <taxon>Pseudomonadota</taxon>
        <taxon>Gammaproteobacteria</taxon>
        <taxon>Enterobacterales</taxon>
        <taxon>Yersiniaceae</taxon>
        <taxon>Yersinia</taxon>
    </lineage>
</organism>
<accession>D2KMI0</accession>
<evidence type="ECO:0000256" key="5">
    <source>
        <dbReference type="ARBA" id="ARBA00022861"/>
    </source>
</evidence>
<sequence length="72" mass="7972">MKKMILVLVLMLFSFCTLGQERVSMHLDDASSAAISTEINKRGHQSQCPTDQEENDDDWCCEVCCNPACAGC</sequence>
<feature type="chain" id="PRO_5003033038" evidence="8">
    <location>
        <begin position="20"/>
        <end position="72"/>
    </location>
</feature>
<evidence type="ECO:0000256" key="7">
    <source>
        <dbReference type="ARBA" id="ARBA00023157"/>
    </source>
</evidence>
<dbReference type="EMBL" id="GU229276">
    <property type="protein sequence ID" value="ADA70038.1"/>
    <property type="molecule type" value="Genomic_DNA"/>
</dbReference>